<proteinExistence type="predicted"/>
<protein>
    <recommendedName>
        <fullName evidence="4">SRCR domain-containing protein</fullName>
    </recommendedName>
</protein>
<evidence type="ECO:0000256" key="3">
    <source>
        <dbReference type="SAM" id="MobiDB-lite"/>
    </source>
</evidence>
<dbReference type="InterPro" id="IPR036772">
    <property type="entry name" value="SRCR-like_dom_sf"/>
</dbReference>
<dbReference type="PROSITE" id="PS00420">
    <property type="entry name" value="SRCR_1"/>
    <property type="match status" value="2"/>
</dbReference>
<reference evidence="5 6" key="1">
    <citation type="journal article" date="2015" name="Genome Biol. Evol.">
        <title>Comparative Genomics of a Bacterivorous Green Alga Reveals Evolutionary Causalities and Consequences of Phago-Mixotrophic Mode of Nutrition.</title>
        <authorList>
            <person name="Burns J.A."/>
            <person name="Paasch A."/>
            <person name="Narechania A."/>
            <person name="Kim E."/>
        </authorList>
    </citation>
    <scope>NUCLEOTIDE SEQUENCE [LARGE SCALE GENOMIC DNA]</scope>
    <source>
        <strain evidence="5 6">PLY_AMNH</strain>
    </source>
</reference>
<evidence type="ECO:0000259" key="4">
    <source>
        <dbReference type="PROSITE" id="PS50287"/>
    </source>
</evidence>
<dbReference type="EMBL" id="LGRX02000841">
    <property type="protein sequence ID" value="KAK3287455.1"/>
    <property type="molecule type" value="Genomic_DNA"/>
</dbReference>
<dbReference type="SUPFAM" id="SSF56487">
    <property type="entry name" value="SRCR-like"/>
    <property type="match status" value="2"/>
</dbReference>
<dbReference type="Gene3D" id="3.10.250.10">
    <property type="entry name" value="SRCR-like domain"/>
    <property type="match status" value="2"/>
</dbReference>
<dbReference type="PRINTS" id="PR00258">
    <property type="entry name" value="SPERACTRCPTR"/>
</dbReference>
<gene>
    <name evidence="5" type="ORF">CYMTET_5039</name>
</gene>
<dbReference type="GO" id="GO:0016020">
    <property type="term" value="C:membrane"/>
    <property type="evidence" value="ECO:0007669"/>
    <property type="project" value="InterPro"/>
</dbReference>
<keyword evidence="1" id="KW-1015">Disulfide bond</keyword>
<keyword evidence="6" id="KW-1185">Reference proteome</keyword>
<dbReference type="Pfam" id="PF00530">
    <property type="entry name" value="SRCR"/>
    <property type="match status" value="2"/>
</dbReference>
<dbReference type="PROSITE" id="PS50287">
    <property type="entry name" value="SRCR_2"/>
    <property type="match status" value="2"/>
</dbReference>
<feature type="domain" description="SRCR" evidence="4">
    <location>
        <begin position="171"/>
        <end position="271"/>
    </location>
</feature>
<dbReference type="PANTHER" id="PTHR48071:SF18">
    <property type="entry name" value="DELETED IN MALIGNANT BRAIN TUMORS 1 PROTEIN-RELATED"/>
    <property type="match status" value="1"/>
</dbReference>
<evidence type="ECO:0000313" key="5">
    <source>
        <dbReference type="EMBL" id="KAK3287455.1"/>
    </source>
</evidence>
<dbReference type="InterPro" id="IPR001190">
    <property type="entry name" value="SRCR"/>
</dbReference>
<dbReference type="SMART" id="SM00202">
    <property type="entry name" value="SR"/>
    <property type="match status" value="2"/>
</dbReference>
<feature type="compositionally biased region" description="Low complexity" evidence="3">
    <location>
        <begin position="954"/>
        <end position="972"/>
    </location>
</feature>
<comment type="caution">
    <text evidence="5">The sequence shown here is derived from an EMBL/GenBank/DDBJ whole genome shotgun (WGS) entry which is preliminary data.</text>
</comment>
<dbReference type="Proteomes" id="UP001190700">
    <property type="component" value="Unassembled WGS sequence"/>
</dbReference>
<evidence type="ECO:0000256" key="1">
    <source>
        <dbReference type="ARBA" id="ARBA00023157"/>
    </source>
</evidence>
<keyword evidence="2" id="KW-0325">Glycoprotein</keyword>
<dbReference type="FunFam" id="3.10.250.10:FF:000011">
    <property type="entry name" value="Scavenger receptor class A member 5"/>
    <property type="match status" value="2"/>
</dbReference>
<feature type="region of interest" description="Disordered" evidence="3">
    <location>
        <begin position="512"/>
        <end position="534"/>
    </location>
</feature>
<evidence type="ECO:0000313" key="6">
    <source>
        <dbReference type="Proteomes" id="UP001190700"/>
    </source>
</evidence>
<name>A0AAE0GZY9_9CHLO</name>
<dbReference type="PANTHER" id="PTHR48071">
    <property type="entry name" value="SRCR DOMAIN-CONTAINING PROTEIN"/>
    <property type="match status" value="1"/>
</dbReference>
<feature type="region of interest" description="Disordered" evidence="3">
    <location>
        <begin position="926"/>
        <end position="973"/>
    </location>
</feature>
<evidence type="ECO:0000256" key="2">
    <source>
        <dbReference type="ARBA" id="ARBA00023180"/>
    </source>
</evidence>
<sequence>MMEHASLRPSSLDKRGTVIIYRSSPVNLFSSKLTMGKSPIITSSLLITRFFALYFYALHPVESANSVRLVDGSTPNEGRVEIFHDGSWGTVCDDSWSIEDGAVVCRQLGYSGVVSVHGSATFGSGSGTIWLDDVACDGAERSLDICGHYGWGQHNCGHSEDAGVKCWGATVRLVDGSTPNEGRVEIFHDGSWGTVCDDSWSIEDGAVVCRQLGYSGVVSVHGYATFGGGSGNIWLDDVTCDGAERSLDSCGHEGWGNHDCAHYEDAGVTCTPNPGPSTCGYSEIATNEYCETSYGLIASKRWDALHTWEEVQTACNNQPQCLGLAWINNDGGTFDNGGKYQGCATLSTSPNYDWDLIQKESCTMTALERCTLSETSVHYGTRSSAADDSISTTTCPIGHLGIQCECDIENCDGAFFWNPTQCVAYSSGIGGVRAKVTCAVLDVKDDARACIPLDVESLSVHHTDIYDDRRLHISAICPDDYDLIGIHFLRAILTHNYGPVYKLDALLQLRLPHRRRPPPPPPPPPSSSSSDGDDDANLGMIVGGVVASAILLCVIAGVGYYYLYVRKVVDEDNIENPTASATTACEELKPTPYSSADMIPSLPQDEVMVAIPMNTQGRSMSVAEHEMCRLTVESTQETAGSFTAAMASDAVEKRAMLVAFYGKHNPEQAEQVDAIMQAHTVEGIRDACVARYNADPFEVPPSPPTAAMASDAAEKRAMLVAFYGKHNPEQAEQVDAIMQAHTVEGIRDACVARYNADPFEVPPPPPTAAMASDAAEKRAMLVAFYGKHNPEQAEQVDAIMQAHTVEGIRDACVARYNADPFEVPPSLPTAAMASDATEKRAMLVAFYGKHNPEQAEQVDAIMRAHTVEGIRDACVARGDAASLCDLSFQGSESICNTSIAKLEPADANAGRRQIVHFLTASERTGDCHDHTNGTVEDWNQARDSASGSGDRHTAATSHTSHATSAGTPSGSAQGIHSTAAWMARYVVASANMGGNLEHVAITVNNAVATFLTATMGVITRTTHSVIVPWAIVMLITQQHVTSHISIAAFVTVAVEAARQAAQRFATSLSMLS</sequence>
<organism evidence="5 6">
    <name type="scientific">Cymbomonas tetramitiformis</name>
    <dbReference type="NCBI Taxonomy" id="36881"/>
    <lineage>
        <taxon>Eukaryota</taxon>
        <taxon>Viridiplantae</taxon>
        <taxon>Chlorophyta</taxon>
        <taxon>Pyramimonadophyceae</taxon>
        <taxon>Pyramimonadales</taxon>
        <taxon>Pyramimonadaceae</taxon>
        <taxon>Cymbomonas</taxon>
    </lineage>
</organism>
<feature type="domain" description="SRCR" evidence="4">
    <location>
        <begin position="67"/>
        <end position="167"/>
    </location>
</feature>
<dbReference type="AlphaFoldDB" id="A0AAE0GZY9"/>
<accession>A0AAE0GZY9</accession>